<evidence type="ECO:0000313" key="6">
    <source>
        <dbReference type="EMBL" id="CCA77972.1"/>
    </source>
</evidence>
<keyword evidence="1" id="KW-0479">Metal-binding</keyword>
<dbReference type="PROSITE" id="PS50865">
    <property type="entry name" value="ZF_MYND_2"/>
    <property type="match status" value="1"/>
</dbReference>
<name>G4U308_SERID</name>
<keyword evidence="3" id="KW-0862">Zinc</keyword>
<keyword evidence="2 4" id="KW-0863">Zinc-finger</keyword>
<dbReference type="AlphaFoldDB" id="G4U308"/>
<accession>G4U308</accession>
<proteinExistence type="predicted"/>
<evidence type="ECO:0000256" key="3">
    <source>
        <dbReference type="ARBA" id="ARBA00022833"/>
    </source>
</evidence>
<organism evidence="6 7">
    <name type="scientific">Serendipita indica (strain DSM 11827)</name>
    <name type="common">Root endophyte fungus</name>
    <name type="synonym">Piriformospora indica</name>
    <dbReference type="NCBI Taxonomy" id="1109443"/>
    <lineage>
        <taxon>Eukaryota</taxon>
        <taxon>Fungi</taxon>
        <taxon>Dikarya</taxon>
        <taxon>Basidiomycota</taxon>
        <taxon>Agaricomycotina</taxon>
        <taxon>Agaricomycetes</taxon>
        <taxon>Sebacinales</taxon>
        <taxon>Serendipitaceae</taxon>
        <taxon>Serendipita</taxon>
    </lineage>
</organism>
<evidence type="ECO:0000256" key="4">
    <source>
        <dbReference type="PROSITE-ProRule" id="PRU00134"/>
    </source>
</evidence>
<comment type="caution">
    <text evidence="6">The sequence shown here is derived from an EMBL/GenBank/DDBJ whole genome shotgun (WGS) entry which is preliminary data.</text>
</comment>
<sequence length="531" mass="61265">MAKKPKKHSSKLTSPKFNLDDIGTFTRRLRDRLDDPNITEYAGIGEQVKALGTVMSKCSQADALLYTTDMLKCCTIETLIDLLMSAHPKQGEIDYHWVIYAVVMTLVTLKGISDVRQKLSTILAEKWHQISEKLWSERHWEIIDGESFYFSFGMLCLEMANSALFNKSSSFNKSLDAYTMKLLAYYWKRAENPHPIGWLEKAIHIATIQVVPATTGEGPRFAKKQQFLETLWEQFADESDPPSELLKLLVKRLRSDPNDRHAPTTGGYILVCLAPLDCEPDMEHQERFMEKLVHSSHFWDRYTTAMIREFHADKNIAGVQLTPIAYLLRAVNEIQSLQQPLVLNLVESSFFDYLDEIAGQDLNRNGEGWKCLHDILFFILSALEHADAKLLEGVAGEMPRTRLLHFFAASADYDPRRRVDRTELWHLWQFQCWVPLLKIYALVMTPDQCYRRGCKNEGILRCTRCKTKYCSRECQVDDWSEHKLICEHVPKIQKMEESLELYSSLGHSPHHALLALLSPLFKFVPKEADFL</sequence>
<dbReference type="Proteomes" id="UP000007148">
    <property type="component" value="Unassembled WGS sequence"/>
</dbReference>
<dbReference type="GO" id="GO:0008270">
    <property type="term" value="F:zinc ion binding"/>
    <property type="evidence" value="ECO:0007669"/>
    <property type="project" value="UniProtKB-KW"/>
</dbReference>
<feature type="domain" description="MYND-type" evidence="5">
    <location>
        <begin position="449"/>
        <end position="486"/>
    </location>
</feature>
<dbReference type="EMBL" id="CAFZ01001878">
    <property type="protein sequence ID" value="CCA77972.1"/>
    <property type="molecule type" value="Genomic_DNA"/>
</dbReference>
<dbReference type="SUPFAM" id="SSF144232">
    <property type="entry name" value="HIT/MYND zinc finger-like"/>
    <property type="match status" value="1"/>
</dbReference>
<dbReference type="InterPro" id="IPR002893">
    <property type="entry name" value="Znf_MYND"/>
</dbReference>
<evidence type="ECO:0000259" key="5">
    <source>
        <dbReference type="PROSITE" id="PS50865"/>
    </source>
</evidence>
<dbReference type="Gene3D" id="6.10.140.2220">
    <property type="match status" value="1"/>
</dbReference>
<dbReference type="InParanoid" id="G4U308"/>
<evidence type="ECO:0000256" key="1">
    <source>
        <dbReference type="ARBA" id="ARBA00022723"/>
    </source>
</evidence>
<evidence type="ECO:0000313" key="7">
    <source>
        <dbReference type="Proteomes" id="UP000007148"/>
    </source>
</evidence>
<reference evidence="6 7" key="1">
    <citation type="journal article" date="2011" name="PLoS Pathog.">
        <title>Endophytic Life Strategies Decoded by Genome and Transcriptome Analyses of the Mutualistic Root Symbiont Piriformospora indica.</title>
        <authorList>
            <person name="Zuccaro A."/>
            <person name="Lahrmann U."/>
            <person name="Guldener U."/>
            <person name="Langen G."/>
            <person name="Pfiffi S."/>
            <person name="Biedenkopf D."/>
            <person name="Wong P."/>
            <person name="Samans B."/>
            <person name="Grimm C."/>
            <person name="Basiewicz M."/>
            <person name="Murat C."/>
            <person name="Martin F."/>
            <person name="Kogel K.H."/>
        </authorList>
    </citation>
    <scope>NUCLEOTIDE SEQUENCE [LARGE SCALE GENOMIC DNA]</scope>
    <source>
        <strain evidence="6 7">DSM 11827</strain>
    </source>
</reference>
<dbReference type="HOGENOM" id="CLU_512998_0_0_1"/>
<dbReference type="OrthoDB" id="265717at2759"/>
<gene>
    <name evidence="6" type="ORF">PIIN_00686</name>
</gene>
<protein>
    <recommendedName>
        <fullName evidence="5">MYND-type domain-containing protein</fullName>
    </recommendedName>
</protein>
<dbReference type="Pfam" id="PF01753">
    <property type="entry name" value="zf-MYND"/>
    <property type="match status" value="1"/>
</dbReference>
<evidence type="ECO:0000256" key="2">
    <source>
        <dbReference type="ARBA" id="ARBA00022771"/>
    </source>
</evidence>
<keyword evidence="7" id="KW-1185">Reference proteome</keyword>